<dbReference type="InterPro" id="IPR034193">
    <property type="entry name" value="PCSK9_ProteinaseK-like"/>
</dbReference>
<evidence type="ECO:0000256" key="2">
    <source>
        <dbReference type="ARBA" id="ARBA00022670"/>
    </source>
</evidence>
<evidence type="ECO:0000313" key="11">
    <source>
        <dbReference type="EMBL" id="KAF2036518.1"/>
    </source>
</evidence>
<evidence type="ECO:0000259" key="10">
    <source>
        <dbReference type="Pfam" id="PF05922"/>
    </source>
</evidence>
<name>A0A9P4HL32_9PLEO</name>
<comment type="similarity">
    <text evidence="1 6 7">Belongs to the peptidase S8 family.</text>
</comment>
<gene>
    <name evidence="11" type="ORF">EK21DRAFT_83480</name>
</gene>
<dbReference type="PANTHER" id="PTHR43806">
    <property type="entry name" value="PEPTIDASE S8"/>
    <property type="match status" value="1"/>
</dbReference>
<dbReference type="GO" id="GO:0004252">
    <property type="term" value="F:serine-type endopeptidase activity"/>
    <property type="evidence" value="ECO:0007669"/>
    <property type="project" value="UniProtKB-UniRule"/>
</dbReference>
<dbReference type="InterPro" id="IPR023828">
    <property type="entry name" value="Peptidase_S8_Ser-AS"/>
</dbReference>
<dbReference type="PROSITE" id="PS00138">
    <property type="entry name" value="SUBTILASE_SER"/>
    <property type="match status" value="1"/>
</dbReference>
<protein>
    <submittedName>
        <fullName evidence="11">Subtilisin-like protease</fullName>
    </submittedName>
</protein>
<feature type="domain" description="Inhibitor I9" evidence="10">
    <location>
        <begin position="33"/>
        <end position="98"/>
    </location>
</feature>
<dbReference type="SUPFAM" id="SSF52743">
    <property type="entry name" value="Subtilisin-like"/>
    <property type="match status" value="1"/>
</dbReference>
<keyword evidence="3 8" id="KW-0732">Signal</keyword>
<keyword evidence="5 6" id="KW-0720">Serine protease</keyword>
<evidence type="ECO:0000256" key="8">
    <source>
        <dbReference type="SAM" id="SignalP"/>
    </source>
</evidence>
<proteinExistence type="inferred from homology"/>
<dbReference type="InterPro" id="IPR010259">
    <property type="entry name" value="S8pro/Inhibitor_I9"/>
</dbReference>
<dbReference type="InterPro" id="IPR050131">
    <property type="entry name" value="Peptidase_S8_subtilisin-like"/>
</dbReference>
<dbReference type="OrthoDB" id="206201at2759"/>
<dbReference type="Pfam" id="PF05922">
    <property type="entry name" value="Inhibitor_I9"/>
    <property type="match status" value="1"/>
</dbReference>
<feature type="active site" description="Charge relay system" evidence="6">
    <location>
        <position position="152"/>
    </location>
</feature>
<keyword evidence="4 6" id="KW-0378">Hydrolase</keyword>
<dbReference type="Gene3D" id="3.30.70.80">
    <property type="entry name" value="Peptidase S8 propeptide/proteinase inhibitor I9"/>
    <property type="match status" value="1"/>
</dbReference>
<dbReference type="CDD" id="cd04077">
    <property type="entry name" value="Peptidases_S8_PCSK9_ProteinaseK_like"/>
    <property type="match status" value="1"/>
</dbReference>
<dbReference type="SUPFAM" id="SSF54897">
    <property type="entry name" value="Protease propeptides/inhibitors"/>
    <property type="match status" value="1"/>
</dbReference>
<dbReference type="InterPro" id="IPR036852">
    <property type="entry name" value="Peptidase_S8/S53_dom_sf"/>
</dbReference>
<feature type="chain" id="PRO_5040489727" evidence="8">
    <location>
        <begin position="16"/>
        <end position="397"/>
    </location>
</feature>
<feature type="active site" description="Charge relay system" evidence="6">
    <location>
        <position position="184"/>
    </location>
</feature>
<dbReference type="InterPro" id="IPR037045">
    <property type="entry name" value="S8pro/Inhibitor_I9_sf"/>
</dbReference>
<dbReference type="GO" id="GO:0006508">
    <property type="term" value="P:proteolysis"/>
    <property type="evidence" value="ECO:0007669"/>
    <property type="project" value="UniProtKB-KW"/>
</dbReference>
<keyword evidence="2 6" id="KW-0645">Protease</keyword>
<evidence type="ECO:0000256" key="4">
    <source>
        <dbReference type="ARBA" id="ARBA00022801"/>
    </source>
</evidence>
<evidence type="ECO:0000259" key="9">
    <source>
        <dbReference type="Pfam" id="PF00082"/>
    </source>
</evidence>
<dbReference type="InterPro" id="IPR015500">
    <property type="entry name" value="Peptidase_S8_subtilisin-rel"/>
</dbReference>
<dbReference type="AlphaFoldDB" id="A0A9P4HL32"/>
<dbReference type="GO" id="GO:0005576">
    <property type="term" value="C:extracellular region"/>
    <property type="evidence" value="ECO:0007669"/>
    <property type="project" value="UniProtKB-ARBA"/>
</dbReference>
<dbReference type="EMBL" id="ML978154">
    <property type="protein sequence ID" value="KAF2036518.1"/>
    <property type="molecule type" value="Genomic_DNA"/>
</dbReference>
<dbReference type="Gene3D" id="3.40.50.200">
    <property type="entry name" value="Peptidase S8/S53 domain"/>
    <property type="match status" value="1"/>
</dbReference>
<accession>A0A9P4HL32</accession>
<evidence type="ECO:0000256" key="5">
    <source>
        <dbReference type="ARBA" id="ARBA00022825"/>
    </source>
</evidence>
<reference evidence="11" key="1">
    <citation type="journal article" date="2020" name="Stud. Mycol.">
        <title>101 Dothideomycetes genomes: a test case for predicting lifestyles and emergence of pathogens.</title>
        <authorList>
            <person name="Haridas S."/>
            <person name="Albert R."/>
            <person name="Binder M."/>
            <person name="Bloem J."/>
            <person name="Labutti K."/>
            <person name="Salamov A."/>
            <person name="Andreopoulos B."/>
            <person name="Baker S."/>
            <person name="Barry K."/>
            <person name="Bills G."/>
            <person name="Bluhm B."/>
            <person name="Cannon C."/>
            <person name="Castanera R."/>
            <person name="Culley D."/>
            <person name="Daum C."/>
            <person name="Ezra D."/>
            <person name="Gonzalez J."/>
            <person name="Henrissat B."/>
            <person name="Kuo A."/>
            <person name="Liang C."/>
            <person name="Lipzen A."/>
            <person name="Lutzoni F."/>
            <person name="Magnuson J."/>
            <person name="Mondo S."/>
            <person name="Nolan M."/>
            <person name="Ohm R."/>
            <person name="Pangilinan J."/>
            <person name="Park H.-J."/>
            <person name="Ramirez L."/>
            <person name="Alfaro M."/>
            <person name="Sun H."/>
            <person name="Tritt A."/>
            <person name="Yoshinaga Y."/>
            <person name="Zwiers L.-H."/>
            <person name="Turgeon B."/>
            <person name="Goodwin S."/>
            <person name="Spatafora J."/>
            <person name="Crous P."/>
            <person name="Grigoriev I."/>
        </authorList>
    </citation>
    <scope>NUCLEOTIDE SEQUENCE</scope>
    <source>
        <strain evidence="11">CBS 110217</strain>
    </source>
</reference>
<feature type="signal peptide" evidence="8">
    <location>
        <begin position="1"/>
        <end position="15"/>
    </location>
</feature>
<dbReference type="PROSITE" id="PS00136">
    <property type="entry name" value="SUBTILASE_ASP"/>
    <property type="match status" value="1"/>
</dbReference>
<evidence type="ECO:0000256" key="3">
    <source>
        <dbReference type="ARBA" id="ARBA00022729"/>
    </source>
</evidence>
<evidence type="ECO:0000256" key="6">
    <source>
        <dbReference type="PROSITE-ProRule" id="PRU01240"/>
    </source>
</evidence>
<feature type="domain" description="Peptidase S8/S53" evidence="9">
    <location>
        <begin position="143"/>
        <end position="375"/>
    </location>
</feature>
<dbReference type="FunFam" id="3.40.50.200:FF:000014">
    <property type="entry name" value="Proteinase K"/>
    <property type="match status" value="1"/>
</dbReference>
<dbReference type="InterPro" id="IPR000209">
    <property type="entry name" value="Peptidase_S8/S53_dom"/>
</dbReference>
<dbReference type="Proteomes" id="UP000799777">
    <property type="component" value="Unassembled WGS sequence"/>
</dbReference>
<dbReference type="InterPro" id="IPR023827">
    <property type="entry name" value="Peptidase_S8_Asp-AS"/>
</dbReference>
<evidence type="ECO:0000313" key="12">
    <source>
        <dbReference type="Proteomes" id="UP000799777"/>
    </source>
</evidence>
<comment type="caution">
    <text evidence="11">The sequence shown here is derived from an EMBL/GenBank/DDBJ whole genome shotgun (WGS) entry which is preliminary data.</text>
</comment>
<evidence type="ECO:0000256" key="7">
    <source>
        <dbReference type="RuleBase" id="RU003355"/>
    </source>
</evidence>
<feature type="active site" description="Charge relay system" evidence="6">
    <location>
        <position position="339"/>
    </location>
</feature>
<evidence type="ECO:0000256" key="1">
    <source>
        <dbReference type="ARBA" id="ARBA00011073"/>
    </source>
</evidence>
<organism evidence="11 12">
    <name type="scientific">Setomelanomma holmii</name>
    <dbReference type="NCBI Taxonomy" id="210430"/>
    <lineage>
        <taxon>Eukaryota</taxon>
        <taxon>Fungi</taxon>
        <taxon>Dikarya</taxon>
        <taxon>Ascomycota</taxon>
        <taxon>Pezizomycotina</taxon>
        <taxon>Dothideomycetes</taxon>
        <taxon>Pleosporomycetidae</taxon>
        <taxon>Pleosporales</taxon>
        <taxon>Pleosporineae</taxon>
        <taxon>Phaeosphaeriaceae</taxon>
        <taxon>Setomelanomma</taxon>
    </lineage>
</organism>
<dbReference type="PROSITE" id="PS00137">
    <property type="entry name" value="SUBTILASE_HIS"/>
    <property type="match status" value="1"/>
</dbReference>
<dbReference type="Pfam" id="PF00082">
    <property type="entry name" value="Peptidase_S8"/>
    <property type="match status" value="1"/>
</dbReference>
<keyword evidence="12" id="KW-1185">Reference proteome</keyword>
<dbReference type="PROSITE" id="PS51892">
    <property type="entry name" value="SUBTILASE"/>
    <property type="match status" value="1"/>
</dbReference>
<dbReference type="PANTHER" id="PTHR43806:SF58">
    <property type="entry name" value="ALKALINE PROTEASE 1-RELATED"/>
    <property type="match status" value="1"/>
</dbReference>
<dbReference type="InterPro" id="IPR022398">
    <property type="entry name" value="Peptidase_S8_His-AS"/>
</dbReference>
<dbReference type="PRINTS" id="PR00723">
    <property type="entry name" value="SUBTILISIN"/>
</dbReference>
<sequence length="397" mass="40485">MKLSVLLALLPLALAAPAPIIVPRAGSPIPGRYIVKMKNENLQQLIDTALKLLKKDPAHVYGFGNFGGFAADMADDVVDLIRNLPGVDYVEQDAVVKANLGEFDHLEKKAYVTQSSSTWGLSRISHVNRQTSSLSYTYDDSAGSGTCVYVVDTGISTTHPEFEGRATFLANYAGDGSNTDGNGHGTHCAGTVGSKTYGVAKKTKLYAVKVLDASGSGTNSGVIAGINYVANDAKTRSCPNGAVGSMSLGGTKSTAVNSAAANAVSAGVFFAVAAGNDGADASGSSPASEPTVYTVGATDSSDSVASFSNYGSVVDIHAPGVSILSTWLNGGTNTISGTSMATPHVAGLAAYILALEGKVTPAALSARLTALSTKNKITGLKTTATKNYLAFNGNPSG</sequence>